<sequence length="124" mass="15118">MNERERIIRLWFDMWLQQRDLGIDEIFADHAEYMESYGPRYEGCEAIRRWFEEWNKHGKVLTWRIEQFFHKNNQTVVQWYFKNWMDDGRIDDFDGMSLVKWADDNKILFLQEFACSTDSSSSAG</sequence>
<dbReference type="InterPro" id="IPR032710">
    <property type="entry name" value="NTF2-like_dom_sf"/>
</dbReference>
<protein>
    <submittedName>
        <fullName evidence="2">Conjugal transfer protein</fullName>
    </submittedName>
</protein>
<evidence type="ECO:0000313" key="3">
    <source>
        <dbReference type="Proteomes" id="UP000487882"/>
    </source>
</evidence>
<evidence type="ECO:0000259" key="1">
    <source>
        <dbReference type="Pfam" id="PF12680"/>
    </source>
</evidence>
<dbReference type="Gene3D" id="3.10.450.50">
    <property type="match status" value="1"/>
</dbReference>
<dbReference type="Pfam" id="PF12680">
    <property type="entry name" value="SnoaL_2"/>
    <property type="match status" value="1"/>
</dbReference>
<dbReference type="EMBL" id="WNLP01000012">
    <property type="protein sequence ID" value="MUH60511.1"/>
    <property type="molecule type" value="Genomic_DNA"/>
</dbReference>
<dbReference type="InterPro" id="IPR037401">
    <property type="entry name" value="SnoaL-like"/>
</dbReference>
<name>A0A7K1J7H7_9BIFI</name>
<comment type="caution">
    <text evidence="2">The sequence shown here is derived from an EMBL/GenBank/DDBJ whole genome shotgun (WGS) entry which is preliminary data.</text>
</comment>
<proteinExistence type="predicted"/>
<gene>
    <name evidence="2" type="ORF">GSD1FS_1884</name>
</gene>
<evidence type="ECO:0000313" key="2">
    <source>
        <dbReference type="EMBL" id="MUH60511.1"/>
    </source>
</evidence>
<dbReference type="SUPFAM" id="SSF54427">
    <property type="entry name" value="NTF2-like"/>
    <property type="match status" value="1"/>
</dbReference>
<feature type="domain" description="SnoaL-like" evidence="1">
    <location>
        <begin position="9"/>
        <end position="107"/>
    </location>
</feature>
<reference evidence="2 3" key="1">
    <citation type="submission" date="2019-09" db="EMBL/GenBank/DDBJ databases">
        <title>Bifidobacterium canis sp. nov., isolated from the digestive tract of German Shepherd dog puppy.</title>
        <authorList>
            <person name="Bunesova V."/>
        </authorList>
    </citation>
    <scope>NUCLEOTIDE SEQUENCE [LARGE SCALE GENOMIC DNA]</scope>
    <source>
        <strain evidence="2 3">GSD1FS</strain>
    </source>
</reference>
<keyword evidence="3" id="KW-1185">Reference proteome</keyword>
<organism evidence="2 3">
    <name type="scientific">Bifidobacterium canis</name>
    <dbReference type="NCBI Taxonomy" id="2610880"/>
    <lineage>
        <taxon>Bacteria</taxon>
        <taxon>Bacillati</taxon>
        <taxon>Actinomycetota</taxon>
        <taxon>Actinomycetes</taxon>
        <taxon>Bifidobacteriales</taxon>
        <taxon>Bifidobacteriaceae</taxon>
        <taxon>Bifidobacterium</taxon>
    </lineage>
</organism>
<accession>A0A7K1J7H7</accession>
<dbReference type="RefSeq" id="WP_155589306.1">
    <property type="nucleotide sequence ID" value="NZ_WNLP01000012.1"/>
</dbReference>
<dbReference type="AlphaFoldDB" id="A0A7K1J7H7"/>
<dbReference type="Proteomes" id="UP000487882">
    <property type="component" value="Unassembled WGS sequence"/>
</dbReference>